<protein>
    <recommendedName>
        <fullName evidence="4">Outer membrane protein beta-barrel domain-containing protein</fullName>
    </recommendedName>
</protein>
<keyword evidence="3" id="KW-1185">Reference proteome</keyword>
<dbReference type="Proteomes" id="UP000282184">
    <property type="component" value="Unassembled WGS sequence"/>
</dbReference>
<dbReference type="EMBL" id="RXOF01000011">
    <property type="protein sequence ID" value="RTQ47842.1"/>
    <property type="molecule type" value="Genomic_DNA"/>
</dbReference>
<dbReference type="AlphaFoldDB" id="A0A3S0QGH1"/>
<comment type="caution">
    <text evidence="2">The sequence shown here is derived from an EMBL/GenBank/DDBJ whole genome shotgun (WGS) entry which is preliminary data.</text>
</comment>
<name>A0A3S0QGH1_9BACT</name>
<accession>A0A3S0QGH1</accession>
<evidence type="ECO:0008006" key="4">
    <source>
        <dbReference type="Google" id="ProtNLM"/>
    </source>
</evidence>
<keyword evidence="1" id="KW-0732">Signal</keyword>
<sequence>MLPDKLIMVMTLLAATSPAWAQQDSSFWRQPAYVQAFGEVKVRSTRLNVFNFGSVYYDPYVPYNAEANIQQVSVGGKVMVSKGRVGIAYSGFVHYGPIYHKPMPPSVPIGGSYTPEDLKKWLYDQDVSVNYTLRKRRRWSPAAVSLGYGVLNTGESFYLRNGPYDGILDLRIRHASIGMSLEPLGPRWPLWLGTNYLYRGVVNNRFDKLLCHTIAVQYRLLRKRL</sequence>
<evidence type="ECO:0000313" key="2">
    <source>
        <dbReference type="EMBL" id="RTQ47842.1"/>
    </source>
</evidence>
<evidence type="ECO:0000313" key="3">
    <source>
        <dbReference type="Proteomes" id="UP000282184"/>
    </source>
</evidence>
<reference evidence="2 3" key="1">
    <citation type="submission" date="2018-12" db="EMBL/GenBank/DDBJ databases">
        <title>Hymenobacter gummosus sp. nov., isolated from a spring.</title>
        <authorList>
            <person name="Nie L."/>
        </authorList>
    </citation>
    <scope>NUCLEOTIDE SEQUENCE [LARGE SCALE GENOMIC DNA]</scope>
    <source>
        <strain evidence="2 3">KCTC 52166</strain>
    </source>
</reference>
<gene>
    <name evidence="2" type="ORF">EJV47_18155</name>
</gene>
<dbReference type="RefSeq" id="WP_126694600.1">
    <property type="nucleotide sequence ID" value="NZ_RXOF01000011.1"/>
</dbReference>
<dbReference type="OrthoDB" id="9924019at2"/>
<organism evidence="2 3">
    <name type="scientific">Hymenobacter gummosus</name>
    <dbReference type="NCBI Taxonomy" id="1776032"/>
    <lineage>
        <taxon>Bacteria</taxon>
        <taxon>Pseudomonadati</taxon>
        <taxon>Bacteroidota</taxon>
        <taxon>Cytophagia</taxon>
        <taxon>Cytophagales</taxon>
        <taxon>Hymenobacteraceae</taxon>
        <taxon>Hymenobacter</taxon>
    </lineage>
</organism>
<feature type="chain" id="PRO_5018636818" description="Outer membrane protein beta-barrel domain-containing protein" evidence="1">
    <location>
        <begin position="22"/>
        <end position="225"/>
    </location>
</feature>
<feature type="signal peptide" evidence="1">
    <location>
        <begin position="1"/>
        <end position="21"/>
    </location>
</feature>
<proteinExistence type="predicted"/>
<evidence type="ECO:0000256" key="1">
    <source>
        <dbReference type="SAM" id="SignalP"/>
    </source>
</evidence>